<sequence>MDDTLVKSHRLHFFETVTAVSTSAMIDSPAAFREQLFMNFVTNFAIVAMMSGGKEILALLHDWFTPRGKAMAAATDCLLITQFAHDANLDRYRSEGGKQHSLAINALRRSLSKPDAVSDDDALSATDALGVCEAMGLRELFTGLPQGEDTWRQHSRGLCTLLQLRGPQCLSSPSEHLHGMIFNAMQAGLGDSISSRRAFTLGGPHWQRALESSCSGRVWCMYHMVYRLPELLERMDNMDSVADPDSEALEVLTELIDIQHKLQEWLFAWYDEMPDSPFRTVSVTTYPSFIADHGPLADQFPVVFTFPSFVEAMGLIGYWTMLLFVKEAIFDLSTRPYALEHTTQHQRDAFCRDVYECADAICQCAPHFLSPKTASEECQWQAGGGARDLYGSMFWSVRWYEKQKDLRKLEFCKSVLGAKMPGQRDAQQSPSSAPVDDWWVLGKVFLLQRLLWRERIGPKTCALRGRLSASERNSMSTAPSASLNPWSILTPCSSVPLAACSREESMLSDFSDWRASPMV</sequence>
<dbReference type="Proteomes" id="UP000309340">
    <property type="component" value="Unassembled WGS sequence"/>
</dbReference>
<dbReference type="OrthoDB" id="3845529at2759"/>
<dbReference type="AlphaFoldDB" id="A0A4U0Y3M6"/>
<keyword evidence="2" id="KW-1185">Reference proteome</keyword>
<dbReference type="InterPro" id="IPR053178">
    <property type="entry name" value="Osmoadaptation_assoc"/>
</dbReference>
<evidence type="ECO:0000313" key="2">
    <source>
        <dbReference type="Proteomes" id="UP000309340"/>
    </source>
</evidence>
<organism evidence="1 2">
    <name type="scientific">Friedmanniomyces simplex</name>
    <dbReference type="NCBI Taxonomy" id="329884"/>
    <lineage>
        <taxon>Eukaryota</taxon>
        <taxon>Fungi</taxon>
        <taxon>Dikarya</taxon>
        <taxon>Ascomycota</taxon>
        <taxon>Pezizomycotina</taxon>
        <taxon>Dothideomycetes</taxon>
        <taxon>Dothideomycetidae</taxon>
        <taxon>Mycosphaerellales</taxon>
        <taxon>Teratosphaeriaceae</taxon>
        <taxon>Friedmanniomyces</taxon>
    </lineage>
</organism>
<proteinExistence type="predicted"/>
<dbReference type="EMBL" id="NAJQ01000026">
    <property type="protein sequence ID" value="TKA82753.1"/>
    <property type="molecule type" value="Genomic_DNA"/>
</dbReference>
<accession>A0A4U0Y3M6</accession>
<evidence type="ECO:0008006" key="3">
    <source>
        <dbReference type="Google" id="ProtNLM"/>
    </source>
</evidence>
<dbReference type="STRING" id="329884.A0A4U0Y3M6"/>
<name>A0A4U0Y3M6_9PEZI</name>
<reference evidence="1 2" key="1">
    <citation type="submission" date="2017-03" db="EMBL/GenBank/DDBJ databases">
        <title>Genomes of endolithic fungi from Antarctica.</title>
        <authorList>
            <person name="Coleine C."/>
            <person name="Masonjones S."/>
            <person name="Stajich J.E."/>
        </authorList>
    </citation>
    <scope>NUCLEOTIDE SEQUENCE [LARGE SCALE GENOMIC DNA]</scope>
    <source>
        <strain evidence="1 2">CCFEE 5184</strain>
    </source>
</reference>
<protein>
    <recommendedName>
        <fullName evidence="3">Transcription factor domain-containing protein</fullName>
    </recommendedName>
</protein>
<comment type="caution">
    <text evidence="1">The sequence shown here is derived from an EMBL/GenBank/DDBJ whole genome shotgun (WGS) entry which is preliminary data.</text>
</comment>
<gene>
    <name evidence="1" type="ORF">B0A55_01096</name>
</gene>
<dbReference type="PANTHER" id="PTHR38111:SF2">
    <property type="entry name" value="FINGER DOMAIN PROTEIN, PUTATIVE (AFU_ORTHOLOGUE AFUA_1G01560)-RELATED"/>
    <property type="match status" value="1"/>
</dbReference>
<dbReference type="PANTHER" id="PTHR38111">
    <property type="entry name" value="ZN(2)-C6 FUNGAL-TYPE DOMAIN-CONTAINING PROTEIN-RELATED"/>
    <property type="match status" value="1"/>
</dbReference>
<evidence type="ECO:0000313" key="1">
    <source>
        <dbReference type="EMBL" id="TKA82753.1"/>
    </source>
</evidence>